<dbReference type="OrthoDB" id="5542990at2759"/>
<sequence length="76" mass="8605">MLLRLLCAWLLFLLPPVRAEDGGADIKQIDLVSGIPTLLVTVIAFIQILPSPVKVFEWRIKHFVEWLESSVETDFG</sequence>
<proteinExistence type="predicted"/>
<name>A0A9W8I3I2_9FUNG</name>
<feature type="chain" id="PRO_5040895415" evidence="1">
    <location>
        <begin position="20"/>
        <end position="76"/>
    </location>
</feature>
<evidence type="ECO:0000313" key="2">
    <source>
        <dbReference type="EMBL" id="KAJ2843162.1"/>
    </source>
</evidence>
<reference evidence="2" key="1">
    <citation type="submission" date="2022-07" db="EMBL/GenBank/DDBJ databases">
        <title>Phylogenomic reconstructions and comparative analyses of Kickxellomycotina fungi.</title>
        <authorList>
            <person name="Reynolds N.K."/>
            <person name="Stajich J.E."/>
            <person name="Barry K."/>
            <person name="Grigoriev I.V."/>
            <person name="Crous P."/>
            <person name="Smith M.E."/>
        </authorList>
    </citation>
    <scope>NUCLEOTIDE SEQUENCE</scope>
    <source>
        <strain evidence="2">NRRL 1566</strain>
    </source>
</reference>
<protein>
    <submittedName>
        <fullName evidence="2">Uncharacterized protein</fullName>
    </submittedName>
</protein>
<feature type="signal peptide" evidence="1">
    <location>
        <begin position="1"/>
        <end position="19"/>
    </location>
</feature>
<dbReference type="AlphaFoldDB" id="A0A9W8I3I2"/>
<dbReference type="Proteomes" id="UP001139887">
    <property type="component" value="Unassembled WGS sequence"/>
</dbReference>
<gene>
    <name evidence="2" type="ORF">IWW36_005648</name>
</gene>
<keyword evidence="3" id="KW-1185">Reference proteome</keyword>
<evidence type="ECO:0000256" key="1">
    <source>
        <dbReference type="SAM" id="SignalP"/>
    </source>
</evidence>
<feature type="non-terminal residue" evidence="2">
    <location>
        <position position="76"/>
    </location>
</feature>
<evidence type="ECO:0000313" key="3">
    <source>
        <dbReference type="Proteomes" id="UP001139887"/>
    </source>
</evidence>
<accession>A0A9W8I3I2</accession>
<organism evidence="2 3">
    <name type="scientific">Coemansia brasiliensis</name>
    <dbReference type="NCBI Taxonomy" id="2650707"/>
    <lineage>
        <taxon>Eukaryota</taxon>
        <taxon>Fungi</taxon>
        <taxon>Fungi incertae sedis</taxon>
        <taxon>Zoopagomycota</taxon>
        <taxon>Kickxellomycotina</taxon>
        <taxon>Kickxellomycetes</taxon>
        <taxon>Kickxellales</taxon>
        <taxon>Kickxellaceae</taxon>
        <taxon>Coemansia</taxon>
    </lineage>
</organism>
<comment type="caution">
    <text evidence="2">The sequence shown here is derived from an EMBL/GenBank/DDBJ whole genome shotgun (WGS) entry which is preliminary data.</text>
</comment>
<keyword evidence="1" id="KW-0732">Signal</keyword>
<dbReference type="EMBL" id="JANBUW010001502">
    <property type="protein sequence ID" value="KAJ2843162.1"/>
    <property type="molecule type" value="Genomic_DNA"/>
</dbReference>